<dbReference type="RefSeq" id="WP_224860966.1">
    <property type="nucleotide sequence ID" value="NZ_JAYJJS010000023.1"/>
</dbReference>
<comment type="caution">
    <text evidence="4">The sequence shown here is derived from an EMBL/GenBank/DDBJ whole genome shotgun (WGS) entry which is preliminary data.</text>
</comment>
<evidence type="ECO:0000313" key="5">
    <source>
        <dbReference type="Proteomes" id="UP001299046"/>
    </source>
</evidence>
<feature type="compositionally biased region" description="Low complexity" evidence="1">
    <location>
        <begin position="18"/>
        <end position="30"/>
    </location>
</feature>
<accession>A0ABU5YP64</accession>
<sequence>MMLTDTFAPTFDRAASAPASAYGRAGAPAPARRRPVSTRPVRLARSRPGGEPLRHRGTGVSMSRAAHRPRPITPGTTVLLALIAAAFTVWLGLVAQFGAATAGSAPAVPDHLGVVRVQSGESLQHLAARVAPDAPTHQVVERIRELNALESGTLDAGQPLIAPIG</sequence>
<dbReference type="EMBL" id="JAYJJT010000024">
    <property type="protein sequence ID" value="MEB3051645.1"/>
    <property type="molecule type" value="Genomic_DNA"/>
</dbReference>
<proteinExistence type="predicted"/>
<evidence type="ECO:0000313" key="4">
    <source>
        <dbReference type="EMBL" id="MEB3051645.1"/>
    </source>
</evidence>
<feature type="transmembrane region" description="Helical" evidence="2">
    <location>
        <begin position="78"/>
        <end position="99"/>
    </location>
</feature>
<evidence type="ECO:0000256" key="2">
    <source>
        <dbReference type="SAM" id="Phobius"/>
    </source>
</evidence>
<feature type="domain" description="LysM" evidence="3">
    <location>
        <begin position="116"/>
        <end position="163"/>
    </location>
</feature>
<name>A0ABU5YP64_9MYCO</name>
<keyword evidence="2" id="KW-0812">Transmembrane</keyword>
<evidence type="ECO:0000259" key="3">
    <source>
        <dbReference type="Pfam" id="PF01476"/>
    </source>
</evidence>
<dbReference type="Pfam" id="PF01476">
    <property type="entry name" value="LysM"/>
    <property type="match status" value="1"/>
</dbReference>
<gene>
    <name evidence="4" type="ORF">KV112_18185</name>
</gene>
<keyword evidence="2" id="KW-1133">Transmembrane helix</keyword>
<organism evidence="4 5">
    <name type="scientific">[Mycobacterium] zoologicum</name>
    <dbReference type="NCBI Taxonomy" id="2872311"/>
    <lineage>
        <taxon>Bacteria</taxon>
        <taxon>Bacillati</taxon>
        <taxon>Actinomycetota</taxon>
        <taxon>Actinomycetes</taxon>
        <taxon>Mycobacteriales</taxon>
        <taxon>Mycobacteriaceae</taxon>
        <taxon>Mycolicibacter</taxon>
    </lineage>
</organism>
<reference evidence="4 5" key="1">
    <citation type="submission" date="2023-12" db="EMBL/GenBank/DDBJ databases">
        <title>Description of new species of Mycobacterium terrae complex isolated from sewage at the Sao Paulo Zoological Park Foundation in Brazil.</title>
        <authorList>
            <person name="Romagnoli C.L."/>
            <person name="Conceicao E.C."/>
            <person name="Machado E."/>
            <person name="Barreto L.B.P.F."/>
            <person name="Sharma A."/>
            <person name="Silva N.M."/>
            <person name="Marques L.E."/>
            <person name="Juliana M.A."/>
            <person name="Lourenco M.C.S."/>
            <person name="Digiampietri L.A."/>
            <person name="Suffys P.N."/>
            <person name="Viana-Niero C."/>
        </authorList>
    </citation>
    <scope>NUCLEOTIDE SEQUENCE [LARGE SCALE GENOMIC DNA]</scope>
    <source>
        <strain evidence="4 5">MYC123</strain>
    </source>
</reference>
<evidence type="ECO:0000256" key="1">
    <source>
        <dbReference type="SAM" id="MobiDB-lite"/>
    </source>
</evidence>
<keyword evidence="5" id="KW-1185">Reference proteome</keyword>
<keyword evidence="2" id="KW-0472">Membrane</keyword>
<dbReference type="Proteomes" id="UP001299046">
    <property type="component" value="Unassembled WGS sequence"/>
</dbReference>
<dbReference type="InterPro" id="IPR018392">
    <property type="entry name" value="LysM"/>
</dbReference>
<feature type="region of interest" description="Disordered" evidence="1">
    <location>
        <begin position="18"/>
        <end position="69"/>
    </location>
</feature>
<protein>
    <submittedName>
        <fullName evidence="4">LysM peptidoglycan-binding domain-containing protein</fullName>
    </submittedName>
</protein>